<dbReference type="RefSeq" id="WP_283739721.1">
    <property type="nucleotide sequence ID" value="NZ_JASJEV010000003.1"/>
</dbReference>
<feature type="compositionally biased region" description="Basic and acidic residues" evidence="1">
    <location>
        <begin position="18"/>
        <end position="27"/>
    </location>
</feature>
<dbReference type="InterPro" id="IPR016032">
    <property type="entry name" value="Sig_transdc_resp-reg_C-effctor"/>
</dbReference>
<dbReference type="PROSITE" id="PS50043">
    <property type="entry name" value="HTH_LUXR_2"/>
    <property type="match status" value="1"/>
</dbReference>
<name>A0ABT7AEE0_9HYPH</name>
<feature type="region of interest" description="Disordered" evidence="1">
    <location>
        <begin position="1"/>
        <end position="27"/>
    </location>
</feature>
<evidence type="ECO:0000313" key="3">
    <source>
        <dbReference type="EMBL" id="MDJ1157718.1"/>
    </source>
</evidence>
<evidence type="ECO:0000256" key="1">
    <source>
        <dbReference type="SAM" id="MobiDB-lite"/>
    </source>
</evidence>
<reference evidence="3 4" key="1">
    <citation type="submission" date="2023-05" db="EMBL/GenBank/DDBJ databases">
        <title>Chelatococcus sp. nov., a moderately thermophilic bacterium isolated from hot spring microbial mat.</title>
        <authorList>
            <person name="Hu C.-J."/>
            <person name="Li W.-J."/>
        </authorList>
    </citation>
    <scope>NUCLEOTIDE SEQUENCE [LARGE SCALE GENOMIC DNA]</scope>
    <source>
        <strain evidence="3 4">SYSU G07232</strain>
    </source>
</reference>
<dbReference type="InterPro" id="IPR036388">
    <property type="entry name" value="WH-like_DNA-bd_sf"/>
</dbReference>
<dbReference type="SMART" id="SM00421">
    <property type="entry name" value="HTH_LUXR"/>
    <property type="match status" value="1"/>
</dbReference>
<protein>
    <submittedName>
        <fullName evidence="3">Helix-turn-helix transcriptional regulator</fullName>
    </submittedName>
</protein>
<gene>
    <name evidence="3" type="ORF">QNA08_05675</name>
</gene>
<keyword evidence="4" id="KW-1185">Reference proteome</keyword>
<dbReference type="Pfam" id="PF00196">
    <property type="entry name" value="GerE"/>
    <property type="match status" value="1"/>
</dbReference>
<accession>A0ABT7AEE0</accession>
<dbReference type="InterPro" id="IPR000792">
    <property type="entry name" value="Tscrpt_reg_LuxR_C"/>
</dbReference>
<evidence type="ECO:0000313" key="4">
    <source>
        <dbReference type="Proteomes" id="UP001321492"/>
    </source>
</evidence>
<dbReference type="SUPFAM" id="SSF46894">
    <property type="entry name" value="C-terminal effector domain of the bipartite response regulators"/>
    <property type="match status" value="1"/>
</dbReference>
<evidence type="ECO:0000259" key="2">
    <source>
        <dbReference type="PROSITE" id="PS50043"/>
    </source>
</evidence>
<dbReference type="PRINTS" id="PR00038">
    <property type="entry name" value="HTHLUXR"/>
</dbReference>
<dbReference type="EMBL" id="JASJEV010000003">
    <property type="protein sequence ID" value="MDJ1157718.1"/>
    <property type="molecule type" value="Genomic_DNA"/>
</dbReference>
<feature type="domain" description="HTH luxR-type" evidence="2">
    <location>
        <begin position="313"/>
        <end position="378"/>
    </location>
</feature>
<organism evidence="3 4">
    <name type="scientific">Chelatococcus albus</name>
    <dbReference type="NCBI Taxonomy" id="3047466"/>
    <lineage>
        <taxon>Bacteria</taxon>
        <taxon>Pseudomonadati</taxon>
        <taxon>Pseudomonadota</taxon>
        <taxon>Alphaproteobacteria</taxon>
        <taxon>Hyphomicrobiales</taxon>
        <taxon>Chelatococcaceae</taxon>
        <taxon>Chelatococcus</taxon>
    </lineage>
</organism>
<proteinExistence type="predicted"/>
<comment type="caution">
    <text evidence="3">The sequence shown here is derived from an EMBL/GenBank/DDBJ whole genome shotgun (WGS) entry which is preliminary data.</text>
</comment>
<dbReference type="CDD" id="cd06170">
    <property type="entry name" value="LuxR_C_like"/>
    <property type="match status" value="1"/>
</dbReference>
<sequence length="378" mass="40606">MLPSLGAGPDGQSHHRAAHDAGESRRTEVFQRTEAIEAVPCAHQNLVGGIIDVFSRLSGCTSSVVIETSGASYGIVHIGGEAAPDITEHCLMRLRSSGASLGSAAASRANTMLIQREPFRDGHLLTGSIPILGHNNRRALVSVLLPQMPGSLGADREEVSFTALLHSVSEALAVRDRPEVSHLDWVRSGVVDRCVPWGYVVVDDEANVLFSNHRAQSALAQGGGIEIRSGRLRAARSSVDRVLHSIIANVAHEGDDGGAVNEVARVLGVPGTDGESRYALKIAPCDRCSDLDVPTAYVFIIDLRAELKASHSDLAILFSLTEKESQFAELFCQGHKLSEIAEMMGIAVNTARVHLHNLFKKTRTTSQVELAWKLARVL</sequence>
<dbReference type="Proteomes" id="UP001321492">
    <property type="component" value="Unassembled WGS sequence"/>
</dbReference>
<dbReference type="Gene3D" id="1.10.10.10">
    <property type="entry name" value="Winged helix-like DNA-binding domain superfamily/Winged helix DNA-binding domain"/>
    <property type="match status" value="1"/>
</dbReference>